<evidence type="ECO:0000256" key="4">
    <source>
        <dbReference type="ARBA" id="ARBA00022622"/>
    </source>
</evidence>
<reference evidence="12 13" key="2">
    <citation type="journal article" date="2012" name="Proc. Natl. Acad. Sci. U.S.A.">
        <title>Antigenic diversity is generated by distinct evolutionary mechanisms in African trypanosome species.</title>
        <authorList>
            <person name="Jackson A.P."/>
            <person name="Berry A."/>
            <person name="Aslett M."/>
            <person name="Allison H.C."/>
            <person name="Burton P."/>
            <person name="Vavrova-Anderson J."/>
            <person name="Brown R."/>
            <person name="Browne H."/>
            <person name="Corton N."/>
            <person name="Hauser H."/>
            <person name="Gamble J."/>
            <person name="Gilderthorp R."/>
            <person name="Marcello L."/>
            <person name="McQuillan J."/>
            <person name="Otto T.D."/>
            <person name="Quail M.A."/>
            <person name="Sanders M.J."/>
            <person name="van Tonder A."/>
            <person name="Ginger M.L."/>
            <person name="Field M.C."/>
            <person name="Barry J.D."/>
            <person name="Hertz-Fowler C."/>
            <person name="Berriman M."/>
        </authorList>
    </citation>
    <scope>NUCLEOTIDE SEQUENCE [LARGE SCALE GENOMIC DNA]</scope>
    <source>
        <strain evidence="12 13">IL3000</strain>
    </source>
</reference>
<keyword evidence="3" id="KW-1003">Cell membrane</keyword>
<evidence type="ECO:0000259" key="11">
    <source>
        <dbReference type="Pfam" id="PF13206"/>
    </source>
</evidence>
<keyword evidence="6" id="KW-0472">Membrane</keyword>
<evidence type="ECO:0000313" key="13">
    <source>
        <dbReference type="Proteomes" id="UP000000702"/>
    </source>
</evidence>
<proteinExistence type="predicted"/>
<comment type="subcellular location">
    <subcellularLocation>
        <location evidence="2">Cell membrane</location>
        <topology evidence="2">Lipid-anchor</topology>
        <topology evidence="2">GPI-anchor</topology>
    </subcellularLocation>
</comment>
<evidence type="ECO:0000256" key="9">
    <source>
        <dbReference type="SAM" id="MobiDB-lite"/>
    </source>
</evidence>
<sequence length="342" mass="38084">MMKALFLVMVCLVFMLLHGRTTKSHNHNGEHYGTLCDILATAVQKWKSTNNPTAKKTLSQAIFGHPNGKGDPSKLDLPSTHLKPGNRKNWCGECMHNDQESYPGKSIPHDLLCMCTVGENGYPFIQYSEVRQLCGKGAKELGCDKDAGNAERCHSDNNKHGWTESNWDGQASKHLNATWHAIVKACLRGKPKPDVDKARKTLLQKLDVGEYSTPSWAWGHSGCAGGNSDVCVGYGSWCLEHPKEYPQWWKTLYEALNAPDLTQTRMNATTTTLLNHTFDDSGEEEEGRETQGASGEGTHHDPSRTRQRHKRSSHAVSHIIKEEDGTMLLLPRSWLLGAPFLI</sequence>
<feature type="chain" id="PRO_5003394988" evidence="10">
    <location>
        <begin position="20"/>
        <end position="342"/>
    </location>
</feature>
<protein>
    <submittedName>
        <fullName evidence="12">Variant surface glycoprotein</fullName>
    </submittedName>
</protein>
<organism evidence="12 13">
    <name type="scientific">Trypanosoma congolense (strain IL3000)</name>
    <dbReference type="NCBI Taxonomy" id="1068625"/>
    <lineage>
        <taxon>Eukaryota</taxon>
        <taxon>Discoba</taxon>
        <taxon>Euglenozoa</taxon>
        <taxon>Kinetoplastea</taxon>
        <taxon>Metakinetoplastina</taxon>
        <taxon>Trypanosomatida</taxon>
        <taxon>Trypanosomatidae</taxon>
        <taxon>Trypanosoma</taxon>
        <taxon>Nannomonas</taxon>
    </lineage>
</organism>
<dbReference type="InterPro" id="IPR025932">
    <property type="entry name" value="Trypano_VSG_B_N_dom"/>
</dbReference>
<keyword evidence="7" id="KW-0325">Glycoprotein</keyword>
<gene>
    <name evidence="12" type="ORF">TCIL3000_0_10080</name>
</gene>
<evidence type="ECO:0000256" key="8">
    <source>
        <dbReference type="ARBA" id="ARBA00023288"/>
    </source>
</evidence>
<keyword evidence="8" id="KW-0449">Lipoprotein</keyword>
<evidence type="ECO:0000313" key="12">
    <source>
        <dbReference type="EMBL" id="CCD16040.1"/>
    </source>
</evidence>
<keyword evidence="13" id="KW-1185">Reference proteome</keyword>
<feature type="domain" description="Trypanosome variant surface glycoprotein B-type N-terminal" evidence="11">
    <location>
        <begin position="42"/>
        <end position="118"/>
    </location>
</feature>
<dbReference type="GO" id="GO:0005886">
    <property type="term" value="C:plasma membrane"/>
    <property type="evidence" value="ECO:0007669"/>
    <property type="project" value="UniProtKB-SubCell"/>
</dbReference>
<reference evidence="13" key="1">
    <citation type="submission" date="2011-07" db="EMBL/GenBank/DDBJ databases">
        <title>Divergent evolution of antigenic variation in African trypanosomes.</title>
        <authorList>
            <person name="Jackson A.P."/>
            <person name="Berry A."/>
            <person name="Allison H.C."/>
            <person name="Burton P."/>
            <person name="Anderson J."/>
            <person name="Aslett M."/>
            <person name="Brown R."/>
            <person name="Corton N."/>
            <person name="Harris D."/>
            <person name="Hauser H."/>
            <person name="Gamble J."/>
            <person name="Gilderthorp R."/>
            <person name="McQuillan J."/>
            <person name="Quail M.A."/>
            <person name="Sanders M."/>
            <person name="Van Tonder A."/>
            <person name="Ginger M.L."/>
            <person name="Donelson J.E."/>
            <person name="Field M.C."/>
            <person name="Barry J.D."/>
            <person name="Berriman M."/>
            <person name="Hertz-Fowler C."/>
        </authorList>
    </citation>
    <scope>NUCLEOTIDE SEQUENCE [LARGE SCALE GENOMIC DNA]</scope>
    <source>
        <strain evidence="13">IL3000</strain>
    </source>
</reference>
<name>F9WFG9_TRYCI</name>
<accession>F9WFG9</accession>
<dbReference type="EMBL" id="CAEQ01002143">
    <property type="protein sequence ID" value="CCD16040.1"/>
    <property type="molecule type" value="Genomic_DNA"/>
</dbReference>
<evidence type="ECO:0000256" key="3">
    <source>
        <dbReference type="ARBA" id="ARBA00022475"/>
    </source>
</evidence>
<evidence type="ECO:0000256" key="5">
    <source>
        <dbReference type="ARBA" id="ARBA00022729"/>
    </source>
</evidence>
<comment type="caution">
    <text evidence="12">The sequence shown here is derived from an EMBL/GenBank/DDBJ whole genome shotgun (WGS) entry which is preliminary data.</text>
</comment>
<evidence type="ECO:0000256" key="10">
    <source>
        <dbReference type="SAM" id="SignalP"/>
    </source>
</evidence>
<evidence type="ECO:0000256" key="2">
    <source>
        <dbReference type="ARBA" id="ARBA00004609"/>
    </source>
</evidence>
<dbReference type="AlphaFoldDB" id="F9WFG9"/>
<dbReference type="GO" id="GO:0098552">
    <property type="term" value="C:side of membrane"/>
    <property type="evidence" value="ECO:0007669"/>
    <property type="project" value="UniProtKB-KW"/>
</dbReference>
<keyword evidence="5 10" id="KW-0732">Signal</keyword>
<evidence type="ECO:0000256" key="1">
    <source>
        <dbReference type="ARBA" id="ARBA00002523"/>
    </source>
</evidence>
<comment type="function">
    <text evidence="1">VSG forms a coat on the surface of the parasite. The trypanosome evades the immune response of the host by expressing a series of antigenically distinct VSGs from an estimated 1000 VSG genes.</text>
</comment>
<keyword evidence="4" id="KW-0336">GPI-anchor</keyword>
<evidence type="ECO:0000256" key="7">
    <source>
        <dbReference type="ARBA" id="ARBA00023180"/>
    </source>
</evidence>
<dbReference type="Proteomes" id="UP000000702">
    <property type="component" value="Unassembled WGS sequence"/>
</dbReference>
<feature type="signal peptide" evidence="10">
    <location>
        <begin position="1"/>
        <end position="19"/>
    </location>
</feature>
<evidence type="ECO:0000256" key="6">
    <source>
        <dbReference type="ARBA" id="ARBA00023136"/>
    </source>
</evidence>
<feature type="region of interest" description="Disordered" evidence="9">
    <location>
        <begin position="276"/>
        <end position="317"/>
    </location>
</feature>
<dbReference type="Pfam" id="PF13206">
    <property type="entry name" value="VSG_B"/>
    <property type="match status" value="1"/>
</dbReference>
<dbReference type="VEuPathDB" id="TriTrypDB:TcIL3000_0_10080"/>